<comment type="caution">
    <text evidence="2">The sequence shown here is derived from an EMBL/GenBank/DDBJ whole genome shotgun (WGS) entry which is preliminary data.</text>
</comment>
<organism evidence="2 3">
    <name type="scientific">Vallitalea longa</name>
    <dbReference type="NCBI Taxonomy" id="2936439"/>
    <lineage>
        <taxon>Bacteria</taxon>
        <taxon>Bacillati</taxon>
        <taxon>Bacillota</taxon>
        <taxon>Clostridia</taxon>
        <taxon>Lachnospirales</taxon>
        <taxon>Vallitaleaceae</taxon>
        <taxon>Vallitalea</taxon>
    </lineage>
</organism>
<keyword evidence="2" id="KW-0489">Methyltransferase</keyword>
<dbReference type="SUPFAM" id="SSF53335">
    <property type="entry name" value="S-adenosyl-L-methionine-dependent methyltransferases"/>
    <property type="match status" value="1"/>
</dbReference>
<proteinExistence type="predicted"/>
<evidence type="ECO:0000313" key="2">
    <source>
        <dbReference type="EMBL" id="GKX28858.1"/>
    </source>
</evidence>
<dbReference type="Proteomes" id="UP001144256">
    <property type="component" value="Unassembled WGS sequence"/>
</dbReference>
<dbReference type="CDD" id="cd02440">
    <property type="entry name" value="AdoMet_MTases"/>
    <property type="match status" value="1"/>
</dbReference>
<dbReference type="InterPro" id="IPR025714">
    <property type="entry name" value="Methyltranfer_dom"/>
</dbReference>
<feature type="domain" description="Methyltransferase" evidence="1">
    <location>
        <begin position="47"/>
        <end position="150"/>
    </location>
</feature>
<keyword evidence="2" id="KW-0808">Transferase</keyword>
<protein>
    <submittedName>
        <fullName evidence="2">SAM-dependent methyltransferase</fullName>
    </submittedName>
</protein>
<gene>
    <name evidence="2" type="ORF">SH1V18_13380</name>
</gene>
<dbReference type="Pfam" id="PF13847">
    <property type="entry name" value="Methyltransf_31"/>
    <property type="match status" value="1"/>
</dbReference>
<dbReference type="InterPro" id="IPR029063">
    <property type="entry name" value="SAM-dependent_MTases_sf"/>
</dbReference>
<reference evidence="2" key="1">
    <citation type="submission" date="2022-06" db="EMBL/GenBank/DDBJ databases">
        <title>Vallitalea longa sp. nov., an anaerobic bacterium isolated from marine sediment.</title>
        <authorList>
            <person name="Hirano S."/>
            <person name="Terahara T."/>
            <person name="Mori K."/>
            <person name="Hamada M."/>
            <person name="Matsumoto R."/>
            <person name="Kobayashi T."/>
        </authorList>
    </citation>
    <scope>NUCLEOTIDE SEQUENCE</scope>
    <source>
        <strain evidence="2">SH18-1</strain>
    </source>
</reference>
<dbReference type="EMBL" id="BRLB01000002">
    <property type="protein sequence ID" value="GKX28858.1"/>
    <property type="molecule type" value="Genomic_DNA"/>
</dbReference>
<dbReference type="PANTHER" id="PTHR43861:SF1">
    <property type="entry name" value="TRANS-ACONITATE 2-METHYLTRANSFERASE"/>
    <property type="match status" value="1"/>
</dbReference>
<dbReference type="GO" id="GO:0032259">
    <property type="term" value="P:methylation"/>
    <property type="evidence" value="ECO:0007669"/>
    <property type="project" value="UniProtKB-KW"/>
</dbReference>
<keyword evidence="3" id="KW-1185">Reference proteome</keyword>
<evidence type="ECO:0000313" key="3">
    <source>
        <dbReference type="Proteomes" id="UP001144256"/>
    </source>
</evidence>
<evidence type="ECO:0000259" key="1">
    <source>
        <dbReference type="Pfam" id="PF13847"/>
    </source>
</evidence>
<accession>A0A9W5YCS9</accession>
<sequence>MKQINRTQNIYDNDKFFNGYYNLRKQPNNYNILLEQPTMLELLPNVKGKSILDIGCGMGDSCLLYEKYGAKKIVGIDISSKMLEKAKKRTNSDIIDYLNIDMNSINKIDGKFDIITSSLAIHYIQDFRSLTNSIYSLLNKDGYFIFSQEHPLTTAPRLGCEYSLDDNGDVIHYNLTDYMRPGKRKVEWFVDDVIVYHRPLSEIINTLIDNNFVIMKMIESKPDDTTLQKNPNMINEFHKPSFLFVKAKKTID</sequence>
<dbReference type="PANTHER" id="PTHR43861">
    <property type="entry name" value="TRANS-ACONITATE 2-METHYLTRANSFERASE-RELATED"/>
    <property type="match status" value="1"/>
</dbReference>
<dbReference type="GO" id="GO:0008757">
    <property type="term" value="F:S-adenosylmethionine-dependent methyltransferase activity"/>
    <property type="evidence" value="ECO:0007669"/>
    <property type="project" value="InterPro"/>
</dbReference>
<dbReference type="AlphaFoldDB" id="A0A9W5YCS9"/>
<dbReference type="RefSeq" id="WP_281813725.1">
    <property type="nucleotide sequence ID" value="NZ_BRLB01000002.1"/>
</dbReference>
<name>A0A9W5YCS9_9FIRM</name>
<dbReference type="Gene3D" id="3.40.50.150">
    <property type="entry name" value="Vaccinia Virus protein VP39"/>
    <property type="match status" value="1"/>
</dbReference>